<dbReference type="Proteomes" id="UP000447876">
    <property type="component" value="Unassembled WGS sequence"/>
</dbReference>
<evidence type="ECO:0000313" key="2">
    <source>
        <dbReference type="Proteomes" id="UP000447876"/>
    </source>
</evidence>
<protein>
    <submittedName>
        <fullName evidence="1">Uncharacterized protein</fullName>
    </submittedName>
</protein>
<dbReference type="RefSeq" id="WP_155610225.1">
    <property type="nucleotide sequence ID" value="NZ_WNZW01000002.1"/>
</dbReference>
<dbReference type="EMBL" id="WNZW01000002">
    <property type="protein sequence ID" value="MUG44812.1"/>
    <property type="molecule type" value="Genomic_DNA"/>
</dbReference>
<organism evidence="1 2">
    <name type="scientific">Paenibacillus woosongensis</name>
    <dbReference type="NCBI Taxonomy" id="307580"/>
    <lineage>
        <taxon>Bacteria</taxon>
        <taxon>Bacillati</taxon>
        <taxon>Bacillota</taxon>
        <taxon>Bacilli</taxon>
        <taxon>Bacillales</taxon>
        <taxon>Paenibacillaceae</taxon>
        <taxon>Paenibacillus</taxon>
    </lineage>
</organism>
<evidence type="ECO:0000313" key="1">
    <source>
        <dbReference type="EMBL" id="MUG44812.1"/>
    </source>
</evidence>
<accession>A0A7X2YZR2</accession>
<gene>
    <name evidence="1" type="ORF">GNP95_07355</name>
</gene>
<dbReference type="OrthoDB" id="9920747at2"/>
<dbReference type="AlphaFoldDB" id="A0A7X2YZR2"/>
<comment type="caution">
    <text evidence="1">The sequence shown here is derived from an EMBL/GenBank/DDBJ whole genome shotgun (WGS) entry which is preliminary data.</text>
</comment>
<proteinExistence type="predicted"/>
<name>A0A7X2YZR2_9BACL</name>
<sequence length="59" mass="7139">MISFRRTDEYEEGFCDREPGELQTGLNRLWKMVREELLSSRLGGIFPRPAVRERREIRR</sequence>
<reference evidence="1 2" key="1">
    <citation type="submission" date="2019-11" db="EMBL/GenBank/DDBJ databases">
        <title>Draft genome sequences of five Paenibacillus species of dairy origin.</title>
        <authorList>
            <person name="Olajide A.M."/>
            <person name="Chen S."/>
            <person name="Lapointe G."/>
        </authorList>
    </citation>
    <scope>NUCLEOTIDE SEQUENCE [LARGE SCALE GENOMIC DNA]</scope>
    <source>
        <strain evidence="1 2">12CR55</strain>
    </source>
</reference>